<dbReference type="GO" id="GO:0003676">
    <property type="term" value="F:nucleic acid binding"/>
    <property type="evidence" value="ECO:0007669"/>
    <property type="project" value="InterPro"/>
</dbReference>
<dbReference type="EMBL" id="GEEE01001230">
    <property type="protein sequence ID" value="JAP61995.1"/>
    <property type="molecule type" value="Transcribed_RNA"/>
</dbReference>
<dbReference type="InterPro" id="IPR001650">
    <property type="entry name" value="Helicase_C-like"/>
</dbReference>
<feature type="domain" description="DEAD-box RNA helicase Q" evidence="11">
    <location>
        <begin position="97"/>
        <end position="125"/>
    </location>
</feature>
<feature type="region of interest" description="Disordered" evidence="8">
    <location>
        <begin position="579"/>
        <end position="608"/>
    </location>
</feature>
<evidence type="ECO:0000259" key="10">
    <source>
        <dbReference type="PROSITE" id="PS51194"/>
    </source>
</evidence>
<accession>A0A0V0J888</accession>
<dbReference type="SMART" id="SM00487">
    <property type="entry name" value="DEXDc"/>
    <property type="match status" value="1"/>
</dbReference>
<dbReference type="InterPro" id="IPR014001">
    <property type="entry name" value="Helicase_ATP-bd"/>
</dbReference>
<dbReference type="SMART" id="SM00490">
    <property type="entry name" value="HELICc"/>
    <property type="match status" value="1"/>
</dbReference>
<evidence type="ECO:0000313" key="12">
    <source>
        <dbReference type="EMBL" id="JAP61995.1"/>
    </source>
</evidence>
<feature type="domain" description="Helicase ATP-binding" evidence="9">
    <location>
        <begin position="142"/>
        <end position="335"/>
    </location>
</feature>
<sequence length="608" mass="67657">MRRLIFHSIRWHSRTPFRSLSQEFDLSSKPSAHFNSSNPGWFPPHIWLVQRNANDNLKSALFPTASRSHSGSECISTGVAHISGKPIDQNIRYDTVENFTDLKVDSKLLANVSMMNLSRMTPIQRHAIPLLLLNPKEEDFTSPTTVGLLDLMAAAQTGSGKTLAYLLPTLSRMMSSYPSEAMSALADSNFTVQYPSALILAPTRELVNQIRLEASKLCYRTYIRPVALFGGERPDRQVTEIGRGCHLTIATPGRLLDFLDRQLLNLSHCRTLIIDEADRLLDMGFEPQLRKVLQSPAYGMPPAKDNQRQTALFSATFPREVALLARDFLRGPSCISLNVVPQVEGASASIAPAHLVAPAWGEAVRRPSSEETLRQLKASVPREIVQTVEWIDSDVKLDRLKRLTAIINRITEEHLEAVATKAEAPTNITRVLVFCNTKREADMVDHYLTRQSLKSVCVHGGRSQYQRTQGVRLFREGHVNILVATSVAARGLDFPSVKAVINYSLPLGLDDYVHRIGRTGRMGSSGLAVTLVSPDELRRDTHLQQVARGVCTLISQGDSTVSLPPELIKAVKWHKGQEVEDAPTSFRRQAPCPPSRLNTFRPKRSFGQ</sequence>
<dbReference type="GO" id="GO:0016787">
    <property type="term" value="F:hydrolase activity"/>
    <property type="evidence" value="ECO:0007669"/>
    <property type="project" value="UniProtKB-KW"/>
</dbReference>
<evidence type="ECO:0000256" key="6">
    <source>
        <dbReference type="PROSITE-ProRule" id="PRU00552"/>
    </source>
</evidence>
<dbReference type="PROSITE" id="PS51192">
    <property type="entry name" value="HELICASE_ATP_BIND_1"/>
    <property type="match status" value="1"/>
</dbReference>
<dbReference type="Gene3D" id="3.40.50.300">
    <property type="entry name" value="P-loop containing nucleotide triphosphate hydrolases"/>
    <property type="match status" value="2"/>
</dbReference>
<dbReference type="AlphaFoldDB" id="A0A0V0J888"/>
<evidence type="ECO:0000256" key="5">
    <source>
        <dbReference type="ARBA" id="ARBA00022840"/>
    </source>
</evidence>
<gene>
    <name evidence="12" type="primary">DDX3Y</name>
    <name evidence="12" type="ORF">TR158064</name>
</gene>
<name>A0A0V0J888_SCHSO</name>
<dbReference type="Pfam" id="PF00270">
    <property type="entry name" value="DEAD"/>
    <property type="match status" value="1"/>
</dbReference>
<evidence type="ECO:0000256" key="8">
    <source>
        <dbReference type="SAM" id="MobiDB-lite"/>
    </source>
</evidence>
<evidence type="ECO:0000259" key="11">
    <source>
        <dbReference type="PROSITE" id="PS51195"/>
    </source>
</evidence>
<evidence type="ECO:0000256" key="7">
    <source>
        <dbReference type="RuleBase" id="RU000492"/>
    </source>
</evidence>
<keyword evidence="2 7" id="KW-0547">Nucleotide-binding</keyword>
<dbReference type="Pfam" id="PF00271">
    <property type="entry name" value="Helicase_C"/>
    <property type="match status" value="1"/>
</dbReference>
<evidence type="ECO:0000256" key="1">
    <source>
        <dbReference type="ARBA" id="ARBA00012552"/>
    </source>
</evidence>
<proteinExistence type="inferred from homology"/>
<evidence type="ECO:0000259" key="9">
    <source>
        <dbReference type="PROSITE" id="PS51192"/>
    </source>
</evidence>
<evidence type="ECO:0000256" key="3">
    <source>
        <dbReference type="ARBA" id="ARBA00022801"/>
    </source>
</evidence>
<feature type="short sequence motif" description="Q motif" evidence="6">
    <location>
        <begin position="97"/>
        <end position="125"/>
    </location>
</feature>
<dbReference type="GO" id="GO:0005524">
    <property type="term" value="F:ATP binding"/>
    <property type="evidence" value="ECO:0007669"/>
    <property type="project" value="UniProtKB-KW"/>
</dbReference>
<comment type="similarity">
    <text evidence="7">Belongs to the DEAD box helicase family.</text>
</comment>
<dbReference type="CDD" id="cd18787">
    <property type="entry name" value="SF2_C_DEAD"/>
    <property type="match status" value="1"/>
</dbReference>
<evidence type="ECO:0000256" key="4">
    <source>
        <dbReference type="ARBA" id="ARBA00022806"/>
    </source>
</evidence>
<dbReference type="PROSITE" id="PS00039">
    <property type="entry name" value="DEAD_ATP_HELICASE"/>
    <property type="match status" value="1"/>
</dbReference>
<evidence type="ECO:0000256" key="2">
    <source>
        <dbReference type="ARBA" id="ARBA00022741"/>
    </source>
</evidence>
<keyword evidence="5 7" id="KW-0067">ATP-binding</keyword>
<dbReference type="EC" id="3.6.4.13" evidence="1"/>
<dbReference type="SUPFAM" id="SSF52540">
    <property type="entry name" value="P-loop containing nucleoside triphosphate hydrolases"/>
    <property type="match status" value="1"/>
</dbReference>
<protein>
    <recommendedName>
        <fullName evidence="1">RNA helicase</fullName>
        <ecNumber evidence="1">3.6.4.13</ecNumber>
    </recommendedName>
</protein>
<organism evidence="12">
    <name type="scientific">Schistocephalus solidus</name>
    <name type="common">Tapeworm</name>
    <dbReference type="NCBI Taxonomy" id="70667"/>
    <lineage>
        <taxon>Eukaryota</taxon>
        <taxon>Metazoa</taxon>
        <taxon>Spiralia</taxon>
        <taxon>Lophotrochozoa</taxon>
        <taxon>Platyhelminthes</taxon>
        <taxon>Cestoda</taxon>
        <taxon>Eucestoda</taxon>
        <taxon>Diphyllobothriidea</taxon>
        <taxon>Diphyllobothriidae</taxon>
        <taxon>Schistocephalus</taxon>
    </lineage>
</organism>
<feature type="domain" description="Helicase C-terminal" evidence="10">
    <location>
        <begin position="402"/>
        <end position="568"/>
    </location>
</feature>
<keyword evidence="3 7" id="KW-0378">Hydrolase</keyword>
<dbReference type="PANTHER" id="PTHR47958">
    <property type="entry name" value="ATP-DEPENDENT RNA HELICASE DBP3"/>
    <property type="match status" value="1"/>
</dbReference>
<dbReference type="GO" id="GO:0003724">
    <property type="term" value="F:RNA helicase activity"/>
    <property type="evidence" value="ECO:0007669"/>
    <property type="project" value="UniProtKB-EC"/>
</dbReference>
<dbReference type="EMBL" id="GEEE01017072">
    <property type="protein sequence ID" value="JAP46153.1"/>
    <property type="molecule type" value="Transcribed_RNA"/>
</dbReference>
<dbReference type="PROSITE" id="PS51195">
    <property type="entry name" value="Q_MOTIF"/>
    <property type="match status" value="1"/>
</dbReference>
<dbReference type="InterPro" id="IPR000629">
    <property type="entry name" value="RNA-helicase_DEAD-box_CS"/>
</dbReference>
<reference evidence="12" key="1">
    <citation type="submission" date="2016-01" db="EMBL/GenBank/DDBJ databases">
        <title>Reference transcriptome for the parasite Schistocephalus solidus: insights into the molecular evolution of parasitism.</title>
        <authorList>
            <person name="Hebert F.O."/>
            <person name="Grambauer S."/>
            <person name="Barber I."/>
            <person name="Landry C.R."/>
            <person name="Aubin-Horth N."/>
        </authorList>
    </citation>
    <scope>NUCLEOTIDE SEQUENCE</scope>
</reference>
<dbReference type="InterPro" id="IPR014014">
    <property type="entry name" value="RNA_helicase_DEAD_Q_motif"/>
</dbReference>
<dbReference type="PROSITE" id="PS51194">
    <property type="entry name" value="HELICASE_CTER"/>
    <property type="match status" value="1"/>
</dbReference>
<keyword evidence="4 7" id="KW-0347">Helicase</keyword>
<dbReference type="InterPro" id="IPR011545">
    <property type="entry name" value="DEAD/DEAH_box_helicase_dom"/>
</dbReference>
<dbReference type="InterPro" id="IPR027417">
    <property type="entry name" value="P-loop_NTPase"/>
</dbReference>